<keyword evidence="2" id="KW-1185">Reference proteome</keyword>
<dbReference type="RefSeq" id="WP_218106051.1">
    <property type="nucleotide sequence ID" value="NZ_FMHZ01000002.1"/>
</dbReference>
<dbReference type="Proteomes" id="UP000199001">
    <property type="component" value="Unassembled WGS sequence"/>
</dbReference>
<evidence type="ECO:0000313" key="1">
    <source>
        <dbReference type="EMBL" id="SCL69485.1"/>
    </source>
</evidence>
<organism evidence="1 2">
    <name type="scientific">Micromonospora citrea</name>
    <dbReference type="NCBI Taxonomy" id="47855"/>
    <lineage>
        <taxon>Bacteria</taxon>
        <taxon>Bacillati</taxon>
        <taxon>Actinomycetota</taxon>
        <taxon>Actinomycetes</taxon>
        <taxon>Micromonosporales</taxon>
        <taxon>Micromonosporaceae</taxon>
        <taxon>Micromonospora</taxon>
    </lineage>
</organism>
<gene>
    <name evidence="1" type="ORF">GA0070606_5096</name>
</gene>
<dbReference type="AlphaFoldDB" id="A0A1C6VT82"/>
<sequence length="148" mass="16191">MTKRFDLIDMQVDGPHAVNTLAATGVPGQDGRVDDVQGTAEAVEHGWYAVRSVFQYGNAAPHVYEERITIWRASSFDAAVVMAEAEAAEYTEGVDRVHLGFAQVHHLSAEPGHGAEIYSLMRDSNLPADAYLDRFFDTGDERQGILPG</sequence>
<dbReference type="STRING" id="47855.GA0070606_5096"/>
<evidence type="ECO:0008006" key="3">
    <source>
        <dbReference type="Google" id="ProtNLM"/>
    </source>
</evidence>
<protein>
    <recommendedName>
        <fullName evidence="3">DUF4288 domain-containing protein</fullName>
    </recommendedName>
</protein>
<reference evidence="2" key="1">
    <citation type="submission" date="2016-06" db="EMBL/GenBank/DDBJ databases">
        <authorList>
            <person name="Varghese N."/>
            <person name="Submissions Spin"/>
        </authorList>
    </citation>
    <scope>NUCLEOTIDE SEQUENCE [LARGE SCALE GENOMIC DNA]</scope>
    <source>
        <strain evidence="2">DSM 43903</strain>
    </source>
</reference>
<dbReference type="EMBL" id="FMHZ01000002">
    <property type="protein sequence ID" value="SCL69485.1"/>
    <property type="molecule type" value="Genomic_DNA"/>
</dbReference>
<accession>A0A1C6VT82</accession>
<name>A0A1C6VT82_9ACTN</name>
<proteinExistence type="predicted"/>
<evidence type="ECO:0000313" key="2">
    <source>
        <dbReference type="Proteomes" id="UP000199001"/>
    </source>
</evidence>